<name>A0A645J9F0_9ZZZZ</name>
<reference evidence="1" key="1">
    <citation type="submission" date="2019-08" db="EMBL/GenBank/DDBJ databases">
        <authorList>
            <person name="Kucharzyk K."/>
            <person name="Murdoch R.W."/>
            <person name="Higgins S."/>
            <person name="Loffler F."/>
        </authorList>
    </citation>
    <scope>NUCLEOTIDE SEQUENCE</scope>
</reference>
<dbReference type="AlphaFoldDB" id="A0A645J9F0"/>
<comment type="caution">
    <text evidence="1">The sequence shown here is derived from an EMBL/GenBank/DDBJ whole genome shotgun (WGS) entry which is preliminary data.</text>
</comment>
<gene>
    <name evidence="1" type="ORF">SDC9_207492</name>
</gene>
<sequence>MLRDRRNNLDFIIRIRQARRSRLILSGYVNVAQMENPDRLAVYLHRYAKILAGFGAGDMSAEQAGVAVVDEMLPPAPYGPAA</sequence>
<evidence type="ECO:0000313" key="1">
    <source>
        <dbReference type="EMBL" id="MPN59770.1"/>
    </source>
</evidence>
<organism evidence="1">
    <name type="scientific">bioreactor metagenome</name>
    <dbReference type="NCBI Taxonomy" id="1076179"/>
    <lineage>
        <taxon>unclassified sequences</taxon>
        <taxon>metagenomes</taxon>
        <taxon>ecological metagenomes</taxon>
    </lineage>
</organism>
<dbReference type="EMBL" id="VSSQ01134151">
    <property type="protein sequence ID" value="MPN59770.1"/>
    <property type="molecule type" value="Genomic_DNA"/>
</dbReference>
<accession>A0A645J9F0</accession>
<proteinExistence type="predicted"/>
<protein>
    <submittedName>
        <fullName evidence="1">Uncharacterized protein</fullName>
    </submittedName>
</protein>